<protein>
    <recommendedName>
        <fullName evidence="4">Lipoprotein</fullName>
    </recommendedName>
</protein>
<feature type="chain" id="PRO_5001939947" description="Lipoprotein" evidence="1">
    <location>
        <begin position="22"/>
        <end position="64"/>
    </location>
</feature>
<organism evidence="2 3">
    <name type="scientific">Phaeodactylibacter xiamenensis</name>
    <dbReference type="NCBI Taxonomy" id="1524460"/>
    <lineage>
        <taxon>Bacteria</taxon>
        <taxon>Pseudomonadati</taxon>
        <taxon>Bacteroidota</taxon>
        <taxon>Saprospiria</taxon>
        <taxon>Saprospirales</taxon>
        <taxon>Haliscomenobacteraceae</taxon>
        <taxon>Phaeodactylibacter</taxon>
    </lineage>
</organism>
<evidence type="ECO:0008006" key="4">
    <source>
        <dbReference type="Google" id="ProtNLM"/>
    </source>
</evidence>
<feature type="signal peptide" evidence="1">
    <location>
        <begin position="1"/>
        <end position="21"/>
    </location>
</feature>
<name>A0A098S731_9BACT</name>
<dbReference type="PROSITE" id="PS51257">
    <property type="entry name" value="PROKAR_LIPOPROTEIN"/>
    <property type="match status" value="1"/>
</dbReference>
<evidence type="ECO:0000313" key="3">
    <source>
        <dbReference type="Proteomes" id="UP000029736"/>
    </source>
</evidence>
<accession>A0A098S731</accession>
<evidence type="ECO:0000256" key="1">
    <source>
        <dbReference type="SAM" id="SignalP"/>
    </source>
</evidence>
<comment type="caution">
    <text evidence="2">The sequence shown here is derived from an EMBL/GenBank/DDBJ whole genome shotgun (WGS) entry which is preliminary data.</text>
</comment>
<dbReference type="OrthoDB" id="1495996at2"/>
<evidence type="ECO:0000313" key="2">
    <source>
        <dbReference type="EMBL" id="KGE87900.1"/>
    </source>
</evidence>
<sequence>MKVSKSLLQAIALGVALGSSATSCMLLDNSDEVKPDTEKAAEDDRCPTDDGDKPWYNCPACGMG</sequence>
<keyword evidence="1" id="KW-0732">Signal</keyword>
<proteinExistence type="predicted"/>
<dbReference type="EMBL" id="JPOS01000029">
    <property type="protein sequence ID" value="KGE87900.1"/>
    <property type="molecule type" value="Genomic_DNA"/>
</dbReference>
<reference evidence="2 3" key="1">
    <citation type="journal article" date="2014" name="Int. J. Syst. Evol. Microbiol.">
        <title>Phaeodactylibacter xiamenensis gen. nov., sp. nov., a member of the family Saprospiraceae isolated from the marine alga Phaeodactylum tricornutum.</title>
        <authorList>
            <person name="Chen Z.Jr."/>
            <person name="Lei X."/>
            <person name="Lai Q."/>
            <person name="Li Y."/>
            <person name="Zhang B."/>
            <person name="Zhang J."/>
            <person name="Zhang H."/>
            <person name="Yang L."/>
            <person name="Zheng W."/>
            <person name="Tian Y."/>
            <person name="Yu Z."/>
            <person name="Xu H.Jr."/>
            <person name="Zheng T."/>
        </authorList>
    </citation>
    <scope>NUCLEOTIDE SEQUENCE [LARGE SCALE GENOMIC DNA]</scope>
    <source>
        <strain evidence="2 3">KD52</strain>
    </source>
</reference>
<dbReference type="RefSeq" id="WP_044220502.1">
    <property type="nucleotide sequence ID" value="NZ_JBKAGJ010000012.1"/>
</dbReference>
<dbReference type="AlphaFoldDB" id="A0A098S731"/>
<keyword evidence="3" id="KW-1185">Reference proteome</keyword>
<dbReference type="STRING" id="1524460.IX84_12275"/>
<dbReference type="Proteomes" id="UP000029736">
    <property type="component" value="Unassembled WGS sequence"/>
</dbReference>
<gene>
    <name evidence="2" type="ORF">IX84_12275</name>
</gene>